<accession>A0A0N5A1H9</accession>
<dbReference type="AlphaFoldDB" id="A0A0N5A1H9"/>
<sequence>MIKNIFLLFFNIFLSIIVEANSPVNLYGNYIFIANIIKGEQIFNKNKITLVLNSPSTKIKEAISEQLQSWNGPISFGIYIDTNDIFDLKCLCTYCKLKLITRNDTKTSVHFIFPKNALSNGGKNKEFLDEFFHDINCDEDTKLANHICDSTIEEEYTDSEDDKVNKLIRYPINIIKNIARSEVKTKYMLFSDINYFFSNNFESKMLQVMSQVNNFYEKRKAIKIKKKLKRPIKYIMVFKMFDVDGRAVKPRDKNELIKLILSKKAFIIDNFSNNSLHYKYEESWFKRKESQNSSIQYSSYYRDINWDPSFVSDNKIPYFDEKFIFPLNDNIELKWHLCRMEYKFIIIDDIFMFKYGISNFEEDKIISKAKYKIMTKSFKIIKDFNKKMLKLYPKTVRTCPKFHL</sequence>
<organism evidence="2 3">
    <name type="scientific">Parastrongyloides trichosuri</name>
    <name type="common">Possum-specific nematode worm</name>
    <dbReference type="NCBI Taxonomy" id="131310"/>
    <lineage>
        <taxon>Eukaryota</taxon>
        <taxon>Metazoa</taxon>
        <taxon>Ecdysozoa</taxon>
        <taxon>Nematoda</taxon>
        <taxon>Chromadorea</taxon>
        <taxon>Rhabditida</taxon>
        <taxon>Tylenchina</taxon>
        <taxon>Panagrolaimomorpha</taxon>
        <taxon>Strongyloidoidea</taxon>
        <taxon>Strongyloididae</taxon>
        <taxon>Parastrongyloides</taxon>
    </lineage>
</organism>
<dbReference type="Pfam" id="PF13896">
    <property type="entry name" value="Glyco_transf_49"/>
    <property type="match status" value="1"/>
</dbReference>
<protein>
    <submittedName>
        <fullName evidence="3">Glycosyltransferase family 92 protein</fullName>
    </submittedName>
</protein>
<keyword evidence="1" id="KW-0732">Signal</keyword>
<keyword evidence="2" id="KW-1185">Reference proteome</keyword>
<feature type="signal peptide" evidence="1">
    <location>
        <begin position="1"/>
        <end position="20"/>
    </location>
</feature>
<name>A0A0N5A1H9_PARTI</name>
<evidence type="ECO:0000313" key="3">
    <source>
        <dbReference type="WBParaSite" id="PTRK_0001547800.1"/>
    </source>
</evidence>
<feature type="chain" id="PRO_5005892749" evidence="1">
    <location>
        <begin position="21"/>
        <end position="404"/>
    </location>
</feature>
<dbReference type="PANTHER" id="PTHR47411:SF3">
    <property type="entry name" value="I-BETA-1,3-N-ACETYLGLUCOSAMINYLTRANSFERASE"/>
    <property type="match status" value="1"/>
</dbReference>
<dbReference type="WBParaSite" id="PTRK_0001547800.1">
    <property type="protein sequence ID" value="PTRK_0001547800.1"/>
    <property type="gene ID" value="PTRK_0001547800"/>
</dbReference>
<proteinExistence type="predicted"/>
<evidence type="ECO:0000256" key="1">
    <source>
        <dbReference type="SAM" id="SignalP"/>
    </source>
</evidence>
<dbReference type="PANTHER" id="PTHR47411">
    <property type="entry name" value="B3GNT1, BETA-1,3-N-ACETYLGUCOSAMINYLTRANSFERASE 1, HOMOLOG"/>
    <property type="match status" value="1"/>
</dbReference>
<reference evidence="3" key="1">
    <citation type="submission" date="2017-02" db="UniProtKB">
        <authorList>
            <consortium name="WormBaseParasite"/>
        </authorList>
    </citation>
    <scope>IDENTIFICATION</scope>
</reference>
<dbReference type="Proteomes" id="UP000038045">
    <property type="component" value="Unplaced"/>
</dbReference>
<evidence type="ECO:0000313" key="2">
    <source>
        <dbReference type="Proteomes" id="UP000038045"/>
    </source>
</evidence>